<proteinExistence type="predicted"/>
<evidence type="ECO:0000313" key="2">
    <source>
        <dbReference type="EMBL" id="MBS2964018.1"/>
    </source>
</evidence>
<organism evidence="2 3">
    <name type="scientific">Actinocrinis puniceicyclus</name>
    <dbReference type="NCBI Taxonomy" id="977794"/>
    <lineage>
        <taxon>Bacteria</taxon>
        <taxon>Bacillati</taxon>
        <taxon>Actinomycetota</taxon>
        <taxon>Actinomycetes</taxon>
        <taxon>Catenulisporales</taxon>
        <taxon>Actinospicaceae</taxon>
        <taxon>Actinocrinis</taxon>
    </lineage>
</organism>
<evidence type="ECO:0000313" key="3">
    <source>
        <dbReference type="Proteomes" id="UP000677913"/>
    </source>
</evidence>
<protein>
    <submittedName>
        <fullName evidence="2">Uncharacterized protein</fullName>
    </submittedName>
</protein>
<dbReference type="EMBL" id="JAGSXH010000039">
    <property type="protein sequence ID" value="MBS2964018.1"/>
    <property type="molecule type" value="Genomic_DNA"/>
</dbReference>
<sequence>MSGLEDIPLIGDVAGVAIHGAEAVGDAVTGDWDGAADQAQRMAGGAIGVATDGISTAVEDVYDELAPHVGLPDSHELGHEALQGVGNALGDGVYDLVHGGDDPLGGGDGGFGGAGLGDDPLGGGGDLGGSDLGGGYGGGAMSGGDGGDMGGADMSGGDGSYDMGGDAGGGDVEY</sequence>
<dbReference type="RefSeq" id="WP_211468256.1">
    <property type="nucleotide sequence ID" value="NZ_JAGSXH010000039.1"/>
</dbReference>
<dbReference type="Proteomes" id="UP000677913">
    <property type="component" value="Unassembled WGS sequence"/>
</dbReference>
<name>A0A8J7WKK4_9ACTN</name>
<accession>A0A8J7WKK4</accession>
<evidence type="ECO:0000256" key="1">
    <source>
        <dbReference type="SAM" id="MobiDB-lite"/>
    </source>
</evidence>
<comment type="caution">
    <text evidence="2">The sequence shown here is derived from an EMBL/GenBank/DDBJ whole genome shotgun (WGS) entry which is preliminary data.</text>
</comment>
<dbReference type="AlphaFoldDB" id="A0A8J7WKK4"/>
<feature type="region of interest" description="Disordered" evidence="1">
    <location>
        <begin position="108"/>
        <end position="174"/>
    </location>
</feature>
<feature type="compositionally biased region" description="Gly residues" evidence="1">
    <location>
        <begin position="108"/>
        <end position="159"/>
    </location>
</feature>
<gene>
    <name evidence="2" type="ORF">KGA66_13255</name>
</gene>
<feature type="compositionally biased region" description="Gly residues" evidence="1">
    <location>
        <begin position="165"/>
        <end position="174"/>
    </location>
</feature>
<reference evidence="2" key="1">
    <citation type="submission" date="2021-04" db="EMBL/GenBank/DDBJ databases">
        <title>Genome based classification of Actinospica acidithermotolerans sp. nov., an actinobacterium isolated from an Indonesian hot spring.</title>
        <authorList>
            <person name="Kusuma A.B."/>
            <person name="Putra K.E."/>
            <person name="Nafisah S."/>
            <person name="Loh J."/>
            <person name="Nouioui I."/>
            <person name="Goodfellow M."/>
        </authorList>
    </citation>
    <scope>NUCLEOTIDE SEQUENCE</scope>
    <source>
        <strain evidence="2">DSM 45618</strain>
    </source>
</reference>
<keyword evidence="3" id="KW-1185">Reference proteome</keyword>